<dbReference type="InterPro" id="IPR011234">
    <property type="entry name" value="Fumarylacetoacetase-like_C"/>
</dbReference>
<feature type="region of interest" description="Disordered" evidence="3">
    <location>
        <begin position="270"/>
        <end position="309"/>
    </location>
</feature>
<dbReference type="OrthoDB" id="9805307at2"/>
<protein>
    <submittedName>
        <fullName evidence="5">2-keto-4-pentenoate hydratase/2-oxohepta-3-ene-1,7-dioic acid hydratase in catechol pathway</fullName>
    </submittedName>
</protein>
<evidence type="ECO:0000256" key="2">
    <source>
        <dbReference type="ARBA" id="ARBA00022723"/>
    </source>
</evidence>
<keyword evidence="6" id="KW-1185">Reference proteome</keyword>
<dbReference type="EMBL" id="VFPA01000009">
    <property type="protein sequence ID" value="TQM01641.1"/>
    <property type="molecule type" value="Genomic_DNA"/>
</dbReference>
<sequence>MRLATFDEDRIGVVQDDHVLDVTSLVEPLGTGTSAMRRLITNWGELDLSSATGPRRPLAEVRLEAPVPDPTKVIAAPVNYRDHQSEMSQASHVSSLGFFLKAPSSLLRPQGTVQLPYTDRRFDQEGELACVIGRQARAVSPEDALSYVFGYTGLLDITMRGGEDRSTRKSFETFTPMGPWLVTADEFGPPVDVDLRCWVTGNLRQRANTADLIWDVARLVSYASWVTTLEPGDILTTGTPAGVGPLQDGDTIELDLARIGGVLRVTVSAGGAGTSHTLGRDTGPVPPPALTWGAAGSASAEPAGEPTPS</sequence>
<keyword evidence="2" id="KW-0479">Metal-binding</keyword>
<dbReference type="Gene3D" id="3.90.850.10">
    <property type="entry name" value="Fumarylacetoacetase-like, C-terminal domain"/>
    <property type="match status" value="1"/>
</dbReference>
<organism evidence="5 6">
    <name type="scientific">Pseudonocardia kunmingensis</name>
    <dbReference type="NCBI Taxonomy" id="630975"/>
    <lineage>
        <taxon>Bacteria</taxon>
        <taxon>Bacillati</taxon>
        <taxon>Actinomycetota</taxon>
        <taxon>Actinomycetes</taxon>
        <taxon>Pseudonocardiales</taxon>
        <taxon>Pseudonocardiaceae</taxon>
        <taxon>Pseudonocardia</taxon>
    </lineage>
</organism>
<dbReference type="PANTHER" id="PTHR42796:SF4">
    <property type="entry name" value="FUMARYLACETOACETATE HYDROLASE DOMAIN-CONTAINING PROTEIN 2A"/>
    <property type="match status" value="1"/>
</dbReference>
<dbReference type="GO" id="GO:0003824">
    <property type="term" value="F:catalytic activity"/>
    <property type="evidence" value="ECO:0007669"/>
    <property type="project" value="InterPro"/>
</dbReference>
<dbReference type="GO" id="GO:0044281">
    <property type="term" value="P:small molecule metabolic process"/>
    <property type="evidence" value="ECO:0007669"/>
    <property type="project" value="UniProtKB-ARBA"/>
</dbReference>
<gene>
    <name evidence="5" type="ORF">FB558_8535</name>
</gene>
<comment type="caution">
    <text evidence="5">The sequence shown here is derived from an EMBL/GenBank/DDBJ whole genome shotgun (WGS) entry which is preliminary data.</text>
</comment>
<feature type="compositionally biased region" description="Low complexity" evidence="3">
    <location>
        <begin position="293"/>
        <end position="309"/>
    </location>
</feature>
<feature type="domain" description="Fumarylacetoacetase-like C-terminal" evidence="4">
    <location>
        <begin position="72"/>
        <end position="261"/>
    </location>
</feature>
<dbReference type="SUPFAM" id="SSF56529">
    <property type="entry name" value="FAH"/>
    <property type="match status" value="1"/>
</dbReference>
<reference evidence="5 6" key="1">
    <citation type="submission" date="2019-06" db="EMBL/GenBank/DDBJ databases">
        <title>Sequencing the genomes of 1000 actinobacteria strains.</title>
        <authorList>
            <person name="Klenk H.-P."/>
        </authorList>
    </citation>
    <scope>NUCLEOTIDE SEQUENCE [LARGE SCALE GENOMIC DNA]</scope>
    <source>
        <strain evidence="5 6">DSM 45301</strain>
    </source>
</reference>
<evidence type="ECO:0000256" key="1">
    <source>
        <dbReference type="ARBA" id="ARBA00010211"/>
    </source>
</evidence>
<proteinExistence type="inferred from homology"/>
<dbReference type="GO" id="GO:0046872">
    <property type="term" value="F:metal ion binding"/>
    <property type="evidence" value="ECO:0007669"/>
    <property type="project" value="UniProtKB-KW"/>
</dbReference>
<dbReference type="RefSeq" id="WP_142065257.1">
    <property type="nucleotide sequence ID" value="NZ_VFPA01000009.1"/>
</dbReference>
<evidence type="ECO:0000259" key="4">
    <source>
        <dbReference type="Pfam" id="PF01557"/>
    </source>
</evidence>
<comment type="similarity">
    <text evidence="1">Belongs to the FAH family.</text>
</comment>
<evidence type="ECO:0000256" key="3">
    <source>
        <dbReference type="SAM" id="MobiDB-lite"/>
    </source>
</evidence>
<dbReference type="Pfam" id="PF01557">
    <property type="entry name" value="FAA_hydrolase"/>
    <property type="match status" value="1"/>
</dbReference>
<dbReference type="PANTHER" id="PTHR42796">
    <property type="entry name" value="FUMARYLACETOACETATE HYDROLASE DOMAIN-CONTAINING PROTEIN 2A-RELATED"/>
    <property type="match status" value="1"/>
</dbReference>
<accession>A0A543CX51</accession>
<name>A0A543CX51_9PSEU</name>
<evidence type="ECO:0000313" key="5">
    <source>
        <dbReference type="EMBL" id="TQM01641.1"/>
    </source>
</evidence>
<dbReference type="AlphaFoldDB" id="A0A543CX51"/>
<dbReference type="InterPro" id="IPR036663">
    <property type="entry name" value="Fumarylacetoacetase_C_sf"/>
</dbReference>
<dbReference type="InterPro" id="IPR051121">
    <property type="entry name" value="FAH"/>
</dbReference>
<evidence type="ECO:0000313" key="6">
    <source>
        <dbReference type="Proteomes" id="UP000315677"/>
    </source>
</evidence>
<dbReference type="Proteomes" id="UP000315677">
    <property type="component" value="Unassembled WGS sequence"/>
</dbReference>